<organism evidence="2 3">
    <name type="scientific">Portunus trituberculatus</name>
    <name type="common">Swimming crab</name>
    <name type="synonym">Neptunus trituberculatus</name>
    <dbReference type="NCBI Taxonomy" id="210409"/>
    <lineage>
        <taxon>Eukaryota</taxon>
        <taxon>Metazoa</taxon>
        <taxon>Ecdysozoa</taxon>
        <taxon>Arthropoda</taxon>
        <taxon>Crustacea</taxon>
        <taxon>Multicrustacea</taxon>
        <taxon>Malacostraca</taxon>
        <taxon>Eumalacostraca</taxon>
        <taxon>Eucarida</taxon>
        <taxon>Decapoda</taxon>
        <taxon>Pleocyemata</taxon>
        <taxon>Brachyura</taxon>
        <taxon>Eubrachyura</taxon>
        <taxon>Portunoidea</taxon>
        <taxon>Portunidae</taxon>
        <taxon>Portuninae</taxon>
        <taxon>Portunus</taxon>
    </lineage>
</organism>
<reference evidence="2 3" key="1">
    <citation type="submission" date="2019-05" db="EMBL/GenBank/DDBJ databases">
        <title>Another draft genome of Portunus trituberculatus and its Hox gene families provides insights of decapod evolution.</title>
        <authorList>
            <person name="Jeong J.-H."/>
            <person name="Song I."/>
            <person name="Kim S."/>
            <person name="Choi T."/>
            <person name="Kim D."/>
            <person name="Ryu S."/>
            <person name="Kim W."/>
        </authorList>
    </citation>
    <scope>NUCLEOTIDE SEQUENCE [LARGE SCALE GENOMIC DNA]</scope>
    <source>
        <tissue evidence="2">Muscle</tissue>
    </source>
</reference>
<dbReference type="EMBL" id="VSRR010091130">
    <property type="protein sequence ID" value="MPC92397.1"/>
    <property type="molecule type" value="Genomic_DNA"/>
</dbReference>
<keyword evidence="3" id="KW-1185">Reference proteome</keyword>
<comment type="caution">
    <text evidence="2">The sequence shown here is derived from an EMBL/GenBank/DDBJ whole genome shotgun (WGS) entry which is preliminary data.</text>
</comment>
<feature type="compositionally biased region" description="Basic residues" evidence="1">
    <location>
        <begin position="41"/>
        <end position="53"/>
    </location>
</feature>
<protein>
    <submittedName>
        <fullName evidence="2">Uncharacterized protein</fullName>
    </submittedName>
</protein>
<evidence type="ECO:0000256" key="1">
    <source>
        <dbReference type="SAM" id="MobiDB-lite"/>
    </source>
</evidence>
<name>A0A5B7JGG8_PORTR</name>
<proteinExistence type="predicted"/>
<sequence>MAAAVVNNVGVSEDKHSYGEEDEPEKLDQLGDGTAPEEAKKKKKKKKKKKAGK</sequence>
<dbReference type="AlphaFoldDB" id="A0A5B7JGG8"/>
<gene>
    <name evidence="2" type="ORF">E2C01_087485</name>
</gene>
<feature type="region of interest" description="Disordered" evidence="1">
    <location>
        <begin position="1"/>
        <end position="53"/>
    </location>
</feature>
<evidence type="ECO:0000313" key="3">
    <source>
        <dbReference type="Proteomes" id="UP000324222"/>
    </source>
</evidence>
<accession>A0A5B7JGG8</accession>
<evidence type="ECO:0000313" key="2">
    <source>
        <dbReference type="EMBL" id="MPC92397.1"/>
    </source>
</evidence>
<dbReference type="Proteomes" id="UP000324222">
    <property type="component" value="Unassembled WGS sequence"/>
</dbReference>